<organism evidence="2 3">
    <name type="scientific">Engystomops pustulosus</name>
    <name type="common">Tungara frog</name>
    <name type="synonym">Physalaemus pustulosus</name>
    <dbReference type="NCBI Taxonomy" id="76066"/>
    <lineage>
        <taxon>Eukaryota</taxon>
        <taxon>Metazoa</taxon>
        <taxon>Chordata</taxon>
        <taxon>Craniata</taxon>
        <taxon>Vertebrata</taxon>
        <taxon>Euteleostomi</taxon>
        <taxon>Amphibia</taxon>
        <taxon>Batrachia</taxon>
        <taxon>Anura</taxon>
        <taxon>Neobatrachia</taxon>
        <taxon>Hyloidea</taxon>
        <taxon>Leptodactylidae</taxon>
        <taxon>Leiuperinae</taxon>
        <taxon>Engystomops</taxon>
    </lineage>
</organism>
<dbReference type="EMBL" id="WNYA01000002">
    <property type="protein sequence ID" value="KAG8588754.1"/>
    <property type="molecule type" value="Genomic_DNA"/>
</dbReference>
<reference evidence="2" key="1">
    <citation type="thesis" date="2020" institute="ProQuest LLC" country="789 East Eisenhower Parkway, Ann Arbor, MI, USA">
        <title>Comparative Genomics and Chromosome Evolution.</title>
        <authorList>
            <person name="Mudd A.B."/>
        </authorList>
    </citation>
    <scope>NUCLEOTIDE SEQUENCE</scope>
    <source>
        <strain evidence="2">237g6f4</strain>
        <tissue evidence="2">Blood</tissue>
    </source>
</reference>
<dbReference type="Proteomes" id="UP000824782">
    <property type="component" value="Unassembled WGS sequence"/>
</dbReference>
<evidence type="ECO:0000256" key="1">
    <source>
        <dbReference type="SAM" id="MobiDB-lite"/>
    </source>
</evidence>
<feature type="compositionally biased region" description="Basic and acidic residues" evidence="1">
    <location>
        <begin position="73"/>
        <end position="90"/>
    </location>
</feature>
<feature type="region of interest" description="Disordered" evidence="1">
    <location>
        <begin position="70"/>
        <end position="151"/>
    </location>
</feature>
<comment type="caution">
    <text evidence="2">The sequence shown here is derived from an EMBL/GenBank/DDBJ whole genome shotgun (WGS) entry which is preliminary data.</text>
</comment>
<keyword evidence="3" id="KW-1185">Reference proteome</keyword>
<accession>A0AAV7CUG3</accession>
<name>A0AAV7CUG3_ENGPU</name>
<evidence type="ECO:0000313" key="2">
    <source>
        <dbReference type="EMBL" id="KAG8588754.1"/>
    </source>
</evidence>
<feature type="compositionally biased region" description="Polar residues" evidence="1">
    <location>
        <begin position="92"/>
        <end position="111"/>
    </location>
</feature>
<feature type="compositionally biased region" description="Basic and acidic residues" evidence="1">
    <location>
        <begin position="138"/>
        <end position="151"/>
    </location>
</feature>
<proteinExistence type="predicted"/>
<sequence length="169" mass="19134">MQPSPLPVMSRQTHIKATASHTHHTLLAGNQNDTAEIIEPEKSENGDEVLNMSQLARKVQGTFGWRTVTSLFTKEEDQGTDQRDEQRPEMSAEQTPSSRTSDSPPQKSSSALWDVFTSRWQQSNTQRSEARGVLAEPPEEHNEAQRAEETPFRWSFLTSKLAELRSKNE</sequence>
<gene>
    <name evidence="2" type="ORF">GDO81_006089</name>
</gene>
<evidence type="ECO:0008006" key="4">
    <source>
        <dbReference type="Google" id="ProtNLM"/>
    </source>
</evidence>
<dbReference type="AlphaFoldDB" id="A0AAV7CUG3"/>
<dbReference type="PANTHER" id="PTHR35663">
    <property type="entry name" value="TESTIS DEVELOPMENT-RELATED PROTEIN-RELATED"/>
    <property type="match status" value="1"/>
</dbReference>
<evidence type="ECO:0000313" key="3">
    <source>
        <dbReference type="Proteomes" id="UP000824782"/>
    </source>
</evidence>
<dbReference type="PANTHER" id="PTHR35663:SF3">
    <property type="entry name" value="GENE, 30191-RELATED"/>
    <property type="match status" value="1"/>
</dbReference>
<feature type="compositionally biased region" description="Polar residues" evidence="1">
    <location>
        <begin position="118"/>
        <end position="127"/>
    </location>
</feature>
<protein>
    <recommendedName>
        <fullName evidence="4">Testis development-related protein</fullName>
    </recommendedName>
</protein>